<dbReference type="Proteomes" id="UP000327493">
    <property type="component" value="Chromosome 9"/>
</dbReference>
<accession>A0A5J5D8K5</accession>
<dbReference type="AlphaFoldDB" id="A0A5J5D8K5"/>
<evidence type="ECO:0000313" key="2">
    <source>
        <dbReference type="EMBL" id="KAA8589714.1"/>
    </source>
</evidence>
<keyword evidence="3" id="KW-1185">Reference proteome</keyword>
<feature type="non-terminal residue" evidence="2">
    <location>
        <position position="104"/>
    </location>
</feature>
<evidence type="ECO:0000256" key="1">
    <source>
        <dbReference type="SAM" id="MobiDB-lite"/>
    </source>
</evidence>
<reference evidence="2 3" key="1">
    <citation type="submission" date="2019-08" db="EMBL/GenBank/DDBJ databases">
        <title>A chromosome-level genome assembly, high-density linkage maps, and genome scans reveal the genomic architecture of hybrid incompatibilities underlying speciation via character displacement in darters (Percidae: Etheostominae).</title>
        <authorList>
            <person name="Moran R.L."/>
            <person name="Catchen J.M."/>
            <person name="Fuller R.C."/>
        </authorList>
    </citation>
    <scope>NUCLEOTIDE SEQUENCE [LARGE SCALE GENOMIC DNA]</scope>
    <source>
        <strain evidence="2">EspeVRDwgs_2016</strain>
        <tissue evidence="2">Muscle</tissue>
    </source>
</reference>
<organism evidence="2 3">
    <name type="scientific">Etheostoma spectabile</name>
    <name type="common">orangethroat darter</name>
    <dbReference type="NCBI Taxonomy" id="54343"/>
    <lineage>
        <taxon>Eukaryota</taxon>
        <taxon>Metazoa</taxon>
        <taxon>Chordata</taxon>
        <taxon>Craniata</taxon>
        <taxon>Vertebrata</taxon>
        <taxon>Euteleostomi</taxon>
        <taxon>Actinopterygii</taxon>
        <taxon>Neopterygii</taxon>
        <taxon>Teleostei</taxon>
        <taxon>Neoteleostei</taxon>
        <taxon>Acanthomorphata</taxon>
        <taxon>Eupercaria</taxon>
        <taxon>Perciformes</taxon>
        <taxon>Percoidei</taxon>
        <taxon>Percidae</taxon>
        <taxon>Etheostomatinae</taxon>
        <taxon>Etheostoma</taxon>
    </lineage>
</organism>
<comment type="caution">
    <text evidence="2">The sequence shown here is derived from an EMBL/GenBank/DDBJ whole genome shotgun (WGS) entry which is preliminary data.</text>
</comment>
<proteinExistence type="predicted"/>
<feature type="region of interest" description="Disordered" evidence="1">
    <location>
        <begin position="1"/>
        <end position="89"/>
    </location>
</feature>
<dbReference type="EMBL" id="VOFY01000009">
    <property type="protein sequence ID" value="KAA8589714.1"/>
    <property type="molecule type" value="Genomic_DNA"/>
</dbReference>
<gene>
    <name evidence="2" type="ORF">FQN60_013079</name>
</gene>
<feature type="compositionally biased region" description="Basic and acidic residues" evidence="1">
    <location>
        <begin position="1"/>
        <end position="10"/>
    </location>
</feature>
<name>A0A5J5D8K5_9PERO</name>
<evidence type="ECO:0000313" key="3">
    <source>
        <dbReference type="Proteomes" id="UP000327493"/>
    </source>
</evidence>
<sequence>MENMLRDPDSRKRRISARQAEGVRRPAAWCPCCRDDQVPHLKRKRPHSAARVDRPQKRKRTSVARPPKPSAENPAEVSNWDPAPQPSTPAVEIAGLLGLVPQLE</sequence>
<protein>
    <submittedName>
        <fullName evidence="2">Uncharacterized protein</fullName>
    </submittedName>
</protein>